<sequence length="88" mass="10248">MTEHHRWEPYIPARTRLRVIEASCCEAFILAYEEGDFFVWRHAAAGRFEQTARGPYRLAFLAWMALITTHPKHNREVTPEHLATAPQA</sequence>
<keyword evidence="2" id="KW-1185">Reference proteome</keyword>
<dbReference type="Proteomes" id="UP001317259">
    <property type="component" value="Unassembled WGS sequence"/>
</dbReference>
<name>A0ABT0G4Z4_9ACTN</name>
<evidence type="ECO:0000313" key="1">
    <source>
        <dbReference type="EMBL" id="MCK2219680.1"/>
    </source>
</evidence>
<dbReference type="RefSeq" id="WP_242375203.1">
    <property type="nucleotide sequence ID" value="NZ_JAKRKC020000002.1"/>
</dbReference>
<dbReference type="EMBL" id="JAKRKC020000002">
    <property type="protein sequence ID" value="MCK2219680.1"/>
    <property type="molecule type" value="Genomic_DNA"/>
</dbReference>
<organism evidence="1 2">
    <name type="scientific">Actinomadura luzonensis</name>
    <dbReference type="NCBI Taxonomy" id="2805427"/>
    <lineage>
        <taxon>Bacteria</taxon>
        <taxon>Bacillati</taxon>
        <taxon>Actinomycetota</taxon>
        <taxon>Actinomycetes</taxon>
        <taxon>Streptosporangiales</taxon>
        <taxon>Thermomonosporaceae</taxon>
        <taxon>Actinomadura</taxon>
    </lineage>
</organism>
<reference evidence="1 2" key="1">
    <citation type="submission" date="2022-04" db="EMBL/GenBank/DDBJ databases">
        <title>Genome draft of Actinomadura sp. ATCC 31491.</title>
        <authorList>
            <person name="Shi X."/>
            <person name="Du Y."/>
        </authorList>
    </citation>
    <scope>NUCLEOTIDE SEQUENCE [LARGE SCALE GENOMIC DNA]</scope>
    <source>
        <strain evidence="1 2">ATCC 31491</strain>
    </source>
</reference>
<gene>
    <name evidence="1" type="ORF">MF672_038680</name>
</gene>
<comment type="caution">
    <text evidence="1">The sequence shown here is derived from an EMBL/GenBank/DDBJ whole genome shotgun (WGS) entry which is preliminary data.</text>
</comment>
<protein>
    <submittedName>
        <fullName evidence="1">Uncharacterized protein</fullName>
    </submittedName>
</protein>
<accession>A0ABT0G4Z4</accession>
<evidence type="ECO:0000313" key="2">
    <source>
        <dbReference type="Proteomes" id="UP001317259"/>
    </source>
</evidence>
<proteinExistence type="predicted"/>